<sequence>MMIEKINSFRKGKGERYRQETWVTAIKRVQNEQEPSIDFIILINAIVYAVFVFKKRRTGYVDRYFEKACKEQ</sequence>
<dbReference type="Proteomes" id="UP000077271">
    <property type="component" value="Unassembled WGS sequence"/>
</dbReference>
<evidence type="ECO:0000256" key="1">
    <source>
        <dbReference type="SAM" id="Phobius"/>
    </source>
</evidence>
<feature type="transmembrane region" description="Helical" evidence="1">
    <location>
        <begin position="36"/>
        <end position="53"/>
    </location>
</feature>
<dbReference type="EMBL" id="LQWZ01000023">
    <property type="protein sequence ID" value="OAH55781.1"/>
    <property type="molecule type" value="Genomic_DNA"/>
</dbReference>
<evidence type="ECO:0000313" key="3">
    <source>
        <dbReference type="Proteomes" id="UP000077271"/>
    </source>
</evidence>
<dbReference type="RefSeq" id="WP_018393663.1">
    <property type="nucleotide sequence ID" value="NZ_LQWZ01000023.1"/>
</dbReference>
<accession>A0A177KT73</accession>
<gene>
    <name evidence="2" type="ORF">AWH48_03660</name>
</gene>
<keyword evidence="1" id="KW-1133">Transmembrane helix</keyword>
<organism evidence="2 3">
    <name type="scientific">Domibacillus aminovorans</name>
    <dbReference type="NCBI Taxonomy" id="29332"/>
    <lineage>
        <taxon>Bacteria</taxon>
        <taxon>Bacillati</taxon>
        <taxon>Bacillota</taxon>
        <taxon>Bacilli</taxon>
        <taxon>Bacillales</taxon>
        <taxon>Bacillaceae</taxon>
        <taxon>Domibacillus</taxon>
    </lineage>
</organism>
<dbReference type="AlphaFoldDB" id="A0A177KT73"/>
<keyword evidence="1" id="KW-0472">Membrane</keyword>
<protein>
    <submittedName>
        <fullName evidence="2">Uncharacterized protein</fullName>
    </submittedName>
</protein>
<proteinExistence type="predicted"/>
<evidence type="ECO:0000313" key="2">
    <source>
        <dbReference type="EMBL" id="OAH55781.1"/>
    </source>
</evidence>
<keyword evidence="1" id="KW-0812">Transmembrane</keyword>
<name>A0A177KT73_9BACI</name>
<reference evidence="2 3" key="1">
    <citation type="submission" date="2016-01" db="EMBL/GenBank/DDBJ databases">
        <title>Investigation of taxonomic status of Bacillus aminovorans.</title>
        <authorList>
            <person name="Verma A."/>
            <person name="Pal Y."/>
            <person name="Krishnamurthi S."/>
        </authorList>
    </citation>
    <scope>NUCLEOTIDE SEQUENCE [LARGE SCALE GENOMIC DNA]</scope>
    <source>
        <strain evidence="2 3">DSM 4337</strain>
    </source>
</reference>
<comment type="caution">
    <text evidence="2">The sequence shown here is derived from an EMBL/GenBank/DDBJ whole genome shotgun (WGS) entry which is preliminary data.</text>
</comment>